<dbReference type="CDD" id="cd17932">
    <property type="entry name" value="DEXQc_UvrD"/>
    <property type="match status" value="1"/>
</dbReference>
<dbReference type="AlphaFoldDB" id="A0A4V1QUL9"/>
<dbReference type="GO" id="GO:0005524">
    <property type="term" value="F:ATP binding"/>
    <property type="evidence" value="ECO:0007669"/>
    <property type="project" value="UniProtKB-UniRule"/>
</dbReference>
<dbReference type="Proteomes" id="UP000291269">
    <property type="component" value="Unassembled WGS sequence"/>
</dbReference>
<evidence type="ECO:0000256" key="3">
    <source>
        <dbReference type="ARBA" id="ARBA00022806"/>
    </source>
</evidence>
<evidence type="ECO:0000256" key="1">
    <source>
        <dbReference type="ARBA" id="ARBA00022741"/>
    </source>
</evidence>
<name>A0A4V1QUL9_9FIRM</name>
<evidence type="ECO:0000256" key="6">
    <source>
        <dbReference type="ARBA" id="ARBA00023172"/>
    </source>
</evidence>
<dbReference type="PANTHER" id="PTHR11070:SF2">
    <property type="entry name" value="ATP-DEPENDENT DNA HELICASE SRS2"/>
    <property type="match status" value="1"/>
</dbReference>
<feature type="region of interest" description="Disordered" evidence="8">
    <location>
        <begin position="711"/>
        <end position="730"/>
    </location>
</feature>
<evidence type="ECO:0000259" key="10">
    <source>
        <dbReference type="PROSITE" id="PS51898"/>
    </source>
</evidence>
<dbReference type="Gene3D" id="3.40.50.300">
    <property type="entry name" value="P-loop containing nucleotide triphosphate hydrolases"/>
    <property type="match status" value="2"/>
</dbReference>
<dbReference type="PROSITE" id="PS51898">
    <property type="entry name" value="TYR_RECOMBINASE"/>
    <property type="match status" value="1"/>
</dbReference>
<keyword evidence="4 7" id="KW-0067">ATP-binding</keyword>
<dbReference type="OrthoDB" id="9810135at2"/>
<dbReference type="InterPro" id="IPR013986">
    <property type="entry name" value="DExx_box_DNA_helicase_dom_sf"/>
</dbReference>
<dbReference type="InterPro" id="IPR011010">
    <property type="entry name" value="DNA_brk_join_enz"/>
</dbReference>
<evidence type="ECO:0000256" key="4">
    <source>
        <dbReference type="ARBA" id="ARBA00022840"/>
    </source>
</evidence>
<keyword evidence="5" id="KW-0238">DNA-binding</keyword>
<proteinExistence type="predicted"/>
<dbReference type="PROSITE" id="PS51198">
    <property type="entry name" value="UVRD_HELICASE_ATP_BIND"/>
    <property type="match status" value="1"/>
</dbReference>
<evidence type="ECO:0000313" key="12">
    <source>
        <dbReference type="Proteomes" id="UP000291269"/>
    </source>
</evidence>
<dbReference type="Gene3D" id="1.10.10.160">
    <property type="match status" value="1"/>
</dbReference>
<dbReference type="SUPFAM" id="SSF52540">
    <property type="entry name" value="P-loop containing nucleoside triphosphate hydrolases"/>
    <property type="match status" value="1"/>
</dbReference>
<keyword evidence="3 7" id="KW-0347">Helicase</keyword>
<feature type="compositionally biased region" description="Basic and acidic residues" evidence="8">
    <location>
        <begin position="714"/>
        <end position="726"/>
    </location>
</feature>
<dbReference type="SUPFAM" id="SSF56349">
    <property type="entry name" value="DNA breaking-rejoining enzymes"/>
    <property type="match status" value="1"/>
</dbReference>
<dbReference type="InterPro" id="IPR027417">
    <property type="entry name" value="P-loop_NTPase"/>
</dbReference>
<keyword evidence="6" id="KW-0233">DNA recombination</keyword>
<evidence type="ECO:0000256" key="8">
    <source>
        <dbReference type="SAM" id="MobiDB-lite"/>
    </source>
</evidence>
<dbReference type="InterPro" id="IPR002104">
    <property type="entry name" value="Integrase_catalytic"/>
</dbReference>
<dbReference type="InterPro" id="IPR014016">
    <property type="entry name" value="UvrD-like_ATP-bd"/>
</dbReference>
<dbReference type="GO" id="GO:0000725">
    <property type="term" value="P:recombinational repair"/>
    <property type="evidence" value="ECO:0007669"/>
    <property type="project" value="TreeGrafter"/>
</dbReference>
<comment type="caution">
    <text evidence="11">The sequence shown here is derived from an EMBL/GenBank/DDBJ whole genome shotgun (WGS) entry which is preliminary data.</text>
</comment>
<dbReference type="RefSeq" id="WP_129227275.1">
    <property type="nucleotide sequence ID" value="NZ_SDOZ01000005.1"/>
</dbReference>
<dbReference type="PANTHER" id="PTHR11070">
    <property type="entry name" value="UVRD / RECB / PCRA DNA HELICASE FAMILY MEMBER"/>
    <property type="match status" value="1"/>
</dbReference>
<reference evidence="11 12" key="1">
    <citation type="journal article" date="2019" name="Gut">
        <title>Antibiotics-induced monodominance of a novel gut bacterial order.</title>
        <authorList>
            <person name="Hildebrand F."/>
            <person name="Moitinho-Silva L."/>
            <person name="Blasche S."/>
            <person name="Jahn M.T."/>
            <person name="Gossmann T.I."/>
            <person name="Heuerta-Cepas J."/>
            <person name="Hercog R."/>
            <person name="Luetge M."/>
            <person name="Bahram M."/>
            <person name="Pryszlak A."/>
            <person name="Alves R.J."/>
            <person name="Waszak S.M."/>
            <person name="Zhu A."/>
            <person name="Ye L."/>
            <person name="Costea P.I."/>
            <person name="Aalvink S."/>
            <person name="Belzer C."/>
            <person name="Forslund S.K."/>
            <person name="Sunagawa S."/>
            <person name="Hentschel U."/>
            <person name="Merten C."/>
            <person name="Patil K.R."/>
            <person name="Benes V."/>
            <person name="Bork P."/>
        </authorList>
    </citation>
    <scope>NUCLEOTIDE SEQUENCE [LARGE SCALE GENOMIC DNA]</scope>
    <source>
        <strain evidence="11 12">HDS1380</strain>
    </source>
</reference>
<evidence type="ECO:0000256" key="5">
    <source>
        <dbReference type="ARBA" id="ARBA00023125"/>
    </source>
</evidence>
<accession>A0A4V1QUL9</accession>
<dbReference type="GO" id="GO:0015074">
    <property type="term" value="P:DNA integration"/>
    <property type="evidence" value="ECO:0007669"/>
    <property type="project" value="InterPro"/>
</dbReference>
<dbReference type="Gene3D" id="1.10.443.10">
    <property type="entry name" value="Intergrase catalytic core"/>
    <property type="match status" value="1"/>
</dbReference>
<dbReference type="Pfam" id="PF00580">
    <property type="entry name" value="UvrD-helicase"/>
    <property type="match status" value="1"/>
</dbReference>
<dbReference type="GO" id="GO:0005829">
    <property type="term" value="C:cytosol"/>
    <property type="evidence" value="ECO:0007669"/>
    <property type="project" value="TreeGrafter"/>
</dbReference>
<dbReference type="GO" id="GO:0033202">
    <property type="term" value="C:DNA helicase complex"/>
    <property type="evidence" value="ECO:0007669"/>
    <property type="project" value="TreeGrafter"/>
</dbReference>
<evidence type="ECO:0000313" key="11">
    <source>
        <dbReference type="EMBL" id="RXZ57890.1"/>
    </source>
</evidence>
<dbReference type="CDD" id="cd01189">
    <property type="entry name" value="INT_ICEBs1_C_like"/>
    <property type="match status" value="1"/>
</dbReference>
<dbReference type="GO" id="GO:0016787">
    <property type="term" value="F:hydrolase activity"/>
    <property type="evidence" value="ECO:0007669"/>
    <property type="project" value="UniProtKB-UniRule"/>
</dbReference>
<organism evidence="11 12">
    <name type="scientific">Candidatus Borkfalkia ceftriaxoniphila</name>
    <dbReference type="NCBI Taxonomy" id="2508949"/>
    <lineage>
        <taxon>Bacteria</taxon>
        <taxon>Bacillati</taxon>
        <taxon>Bacillota</taxon>
        <taxon>Clostridia</taxon>
        <taxon>Christensenellales</taxon>
        <taxon>Christensenellaceae</taxon>
        <taxon>Candidatus Borkfalkia</taxon>
    </lineage>
</organism>
<dbReference type="GO" id="GO:0043138">
    <property type="term" value="F:3'-5' DNA helicase activity"/>
    <property type="evidence" value="ECO:0007669"/>
    <property type="project" value="TreeGrafter"/>
</dbReference>
<dbReference type="InterPro" id="IPR013762">
    <property type="entry name" value="Integrase-like_cat_sf"/>
</dbReference>
<keyword evidence="12" id="KW-1185">Reference proteome</keyword>
<protein>
    <submittedName>
        <fullName evidence="11">Uncharacterized protein</fullName>
    </submittedName>
</protein>
<evidence type="ECO:0000256" key="2">
    <source>
        <dbReference type="ARBA" id="ARBA00022801"/>
    </source>
</evidence>
<keyword evidence="1 7" id="KW-0547">Nucleotide-binding</keyword>
<gene>
    <name evidence="11" type="ORF">ESZ91_11085</name>
</gene>
<feature type="binding site" evidence="7">
    <location>
        <begin position="33"/>
        <end position="40"/>
    </location>
    <ligand>
        <name>ATP</name>
        <dbReference type="ChEBI" id="CHEBI:30616"/>
    </ligand>
</feature>
<dbReference type="Pfam" id="PF00589">
    <property type="entry name" value="Phage_integrase"/>
    <property type="match status" value="1"/>
</dbReference>
<dbReference type="InterPro" id="IPR000212">
    <property type="entry name" value="DNA_helicase_UvrD/REP"/>
</dbReference>
<evidence type="ECO:0000256" key="7">
    <source>
        <dbReference type="PROSITE-ProRule" id="PRU00560"/>
    </source>
</evidence>
<dbReference type="GO" id="GO:0003677">
    <property type="term" value="F:DNA binding"/>
    <property type="evidence" value="ECO:0007669"/>
    <property type="project" value="UniProtKB-KW"/>
</dbReference>
<sequence length="779" mass="91117">MTDKNSMRFDFGQANDEQKKAIQHIDGPALIIAGPGTGKTFTLVKRVVYLIVEKGVKPENILIATFTEKAAKELITRITNELIRLNINVNINELYIGTIHSICLRLIKENVEFTRLKKNYRLMDEFDQKYMIYRNHKIFDEIPNLELIADRLSPWEKSKQLAYYFNAISEEMITVEDLLKDNDAAVQVLARAYEVYLKLLDEENAMDFSSIQVIAYNLLKDHDLIRNKIQEQIQYVMIDEYQDTNYVQEQLIFLIAAKHHNICVVGDDDQGLYRFRGATIRNILEFPNKWKDCAKFNLIENYRSERDIVNFYNDWMQSTELSGFKWQNFRYEKAIKPSKKNLIEGVPTVVKVSGQRNLENWGDNIIDFINKLKASHTITDYNQIAFLFRSVRNDRVKALADYLEKHGYNYMKLRYEVNIQACTLANAFAGKAVSKNWSSDLAERIGVPFDELFNEKITEEPYAYETIHKFKRIIRAVLSLAKKNRLVTDNYASADYINFPKRPPHKIECMTDEDAKRFYKFILDYPDIRYKTAMLLFLLTGFRRGEVAGLEWKDIDFEKSEITVCRSVTTVKEFGMIEKEPKTDMSKRTLAVPEVLIETLKEYHEWQINRRAELGDYMQENDYLFTQENGKRLYPSTFTGWLNKMLREANIDHYSLHSLRHTNITLQIAAGIPIVTVSARAGHARTSTTSDIYAYALRSTDRIAADKLGSIFSDEQKPTESPKPTEEEPLFDVDEQAVMAEFKRMKSEMKRLGFETMEEYKEYLEFLEMKKAKKKDFQM</sequence>
<feature type="domain" description="Tyr recombinase" evidence="10">
    <location>
        <begin position="505"/>
        <end position="708"/>
    </location>
</feature>
<keyword evidence="2 7" id="KW-0378">Hydrolase</keyword>
<dbReference type="EMBL" id="SDOZ01000005">
    <property type="protein sequence ID" value="RXZ57890.1"/>
    <property type="molecule type" value="Genomic_DNA"/>
</dbReference>
<evidence type="ECO:0000259" key="9">
    <source>
        <dbReference type="PROSITE" id="PS51198"/>
    </source>
</evidence>
<feature type="domain" description="UvrD-like helicase ATP-binding" evidence="9">
    <location>
        <begin position="12"/>
        <end position="305"/>
    </location>
</feature>